<feature type="transmembrane region" description="Helical" evidence="6">
    <location>
        <begin position="289"/>
        <end position="313"/>
    </location>
</feature>
<feature type="transmembrane region" description="Helical" evidence="6">
    <location>
        <begin position="528"/>
        <end position="547"/>
    </location>
</feature>
<feature type="compositionally biased region" description="Basic and acidic residues" evidence="7">
    <location>
        <begin position="13"/>
        <end position="25"/>
    </location>
</feature>
<dbReference type="GO" id="GO:0005886">
    <property type="term" value="C:plasma membrane"/>
    <property type="evidence" value="ECO:0007669"/>
    <property type="project" value="UniProtKB-SubCell"/>
</dbReference>
<dbReference type="STRING" id="43041.A0A182JY80"/>
<evidence type="ECO:0000256" key="2">
    <source>
        <dbReference type="ARBA" id="ARBA00007168"/>
    </source>
</evidence>
<evidence type="ECO:0000256" key="1">
    <source>
        <dbReference type="ARBA" id="ARBA00004141"/>
    </source>
</evidence>
<feature type="transmembrane region" description="Helical" evidence="6">
    <location>
        <begin position="177"/>
        <end position="195"/>
    </location>
</feature>
<evidence type="ECO:0000256" key="7">
    <source>
        <dbReference type="SAM" id="MobiDB-lite"/>
    </source>
</evidence>
<evidence type="ECO:0000256" key="4">
    <source>
        <dbReference type="ARBA" id="ARBA00022989"/>
    </source>
</evidence>
<dbReference type="PANTHER" id="PTHR12385:SF96">
    <property type="entry name" value="CHOLINE TRANSPORTER-LIKE PROTEIN"/>
    <property type="match status" value="1"/>
</dbReference>
<dbReference type="EnsemblMetazoa" id="ACHR003462-RA">
    <property type="protein sequence ID" value="ACHR003462-PA"/>
    <property type="gene ID" value="ACHR003462"/>
</dbReference>
<dbReference type="AlphaFoldDB" id="A0A182JY80"/>
<feature type="compositionally biased region" description="Low complexity" evidence="7">
    <location>
        <begin position="622"/>
        <end position="632"/>
    </location>
</feature>
<keyword evidence="3 6" id="KW-0812">Transmembrane</keyword>
<keyword evidence="5 6" id="KW-0472">Membrane</keyword>
<feature type="region of interest" description="Disordered" evidence="7">
    <location>
        <begin position="13"/>
        <end position="35"/>
    </location>
</feature>
<proteinExistence type="inferred from homology"/>
<dbReference type="VEuPathDB" id="VectorBase:ACHR003462"/>
<name>A0A182JY80_9DIPT</name>
<dbReference type="Pfam" id="PF04515">
    <property type="entry name" value="Choline_transpo"/>
    <property type="match status" value="1"/>
</dbReference>
<keyword evidence="4 6" id="KW-1133">Transmembrane helix</keyword>
<feature type="transmembrane region" description="Helical" evidence="6">
    <location>
        <begin position="349"/>
        <end position="374"/>
    </location>
</feature>
<dbReference type="InterPro" id="IPR007603">
    <property type="entry name" value="Choline_transptr-like"/>
</dbReference>
<protein>
    <recommendedName>
        <fullName evidence="6">Choline transporter-like protein</fullName>
    </recommendedName>
</protein>
<feature type="region of interest" description="Disordered" evidence="7">
    <location>
        <begin position="610"/>
        <end position="638"/>
    </location>
</feature>
<dbReference type="GO" id="GO:0022857">
    <property type="term" value="F:transmembrane transporter activity"/>
    <property type="evidence" value="ECO:0007669"/>
    <property type="project" value="UniProtKB-UniRule"/>
</dbReference>
<evidence type="ECO:0000313" key="9">
    <source>
        <dbReference type="Proteomes" id="UP000075881"/>
    </source>
</evidence>
<feature type="transmembrane region" description="Helical" evidence="6">
    <location>
        <begin position="202"/>
        <end position="223"/>
    </location>
</feature>
<reference evidence="9" key="1">
    <citation type="submission" date="2013-03" db="EMBL/GenBank/DDBJ databases">
        <title>The Genome Sequence of Anopheles christyi ACHKN1017.</title>
        <authorList>
            <consortium name="The Broad Institute Genomics Platform"/>
            <person name="Neafsey D.E."/>
            <person name="Besansky N."/>
            <person name="Walker B."/>
            <person name="Young S.K."/>
            <person name="Zeng Q."/>
            <person name="Gargeya S."/>
            <person name="Fitzgerald M."/>
            <person name="Haas B."/>
            <person name="Abouelleil A."/>
            <person name="Allen A.W."/>
            <person name="Alvarado L."/>
            <person name="Arachchi H.M."/>
            <person name="Berlin A.M."/>
            <person name="Chapman S.B."/>
            <person name="Gainer-Dewar J."/>
            <person name="Goldberg J."/>
            <person name="Griggs A."/>
            <person name="Gujja S."/>
            <person name="Hansen M."/>
            <person name="Howarth C."/>
            <person name="Imamovic A."/>
            <person name="Ireland A."/>
            <person name="Larimer J."/>
            <person name="McCowan C."/>
            <person name="Murphy C."/>
            <person name="Pearson M."/>
            <person name="Poon T.W."/>
            <person name="Priest M."/>
            <person name="Roberts A."/>
            <person name="Saif S."/>
            <person name="Shea T."/>
            <person name="Sisk P."/>
            <person name="Sykes S."/>
            <person name="Wortman J."/>
            <person name="Nusbaum C."/>
            <person name="Birren B."/>
        </authorList>
    </citation>
    <scope>NUCLEOTIDE SEQUENCE [LARGE SCALE GENOMIC DNA]</scope>
    <source>
        <strain evidence="9">ACHKN1017</strain>
    </source>
</reference>
<keyword evidence="9" id="KW-1185">Reference proteome</keyword>
<comment type="subcellular location">
    <subcellularLocation>
        <location evidence="6">Cell membrane</location>
        <topology evidence="6">Multi-pass membrane protein</topology>
    </subcellularLocation>
    <subcellularLocation>
        <location evidence="1">Membrane</location>
        <topology evidence="1">Multi-pass membrane protein</topology>
    </subcellularLocation>
</comment>
<evidence type="ECO:0000256" key="5">
    <source>
        <dbReference type="ARBA" id="ARBA00023136"/>
    </source>
</evidence>
<feature type="transmembrane region" description="Helical" evidence="6">
    <location>
        <begin position="47"/>
        <end position="71"/>
    </location>
</feature>
<comment type="similarity">
    <text evidence="2 6">Belongs to the CTL (choline transporter-like) family.</text>
</comment>
<feature type="transmembrane region" description="Helical" evidence="6">
    <location>
        <begin position="495"/>
        <end position="516"/>
    </location>
</feature>
<evidence type="ECO:0000256" key="6">
    <source>
        <dbReference type="RuleBase" id="RU368066"/>
    </source>
</evidence>
<organism evidence="8 9">
    <name type="scientific">Anopheles christyi</name>
    <dbReference type="NCBI Taxonomy" id="43041"/>
    <lineage>
        <taxon>Eukaryota</taxon>
        <taxon>Metazoa</taxon>
        <taxon>Ecdysozoa</taxon>
        <taxon>Arthropoda</taxon>
        <taxon>Hexapoda</taxon>
        <taxon>Insecta</taxon>
        <taxon>Pterygota</taxon>
        <taxon>Neoptera</taxon>
        <taxon>Endopterygota</taxon>
        <taxon>Diptera</taxon>
        <taxon>Nematocera</taxon>
        <taxon>Culicoidea</taxon>
        <taxon>Culicidae</taxon>
        <taxon>Anophelinae</taxon>
        <taxon>Anopheles</taxon>
    </lineage>
</organism>
<feature type="transmembrane region" description="Helical" evidence="6">
    <location>
        <begin position="395"/>
        <end position="417"/>
    </location>
</feature>
<evidence type="ECO:0000313" key="8">
    <source>
        <dbReference type="EnsemblMetazoa" id="ACHR003462-PA"/>
    </source>
</evidence>
<dbReference type="PANTHER" id="PTHR12385">
    <property type="entry name" value="CHOLINE TRANSPORTER-LIKE (SLC FAMILY 44)"/>
    <property type="match status" value="1"/>
</dbReference>
<accession>A0A182JY80</accession>
<evidence type="ECO:0000256" key="3">
    <source>
        <dbReference type="ARBA" id="ARBA00022692"/>
    </source>
</evidence>
<feature type="transmembrane region" description="Helical" evidence="6">
    <location>
        <begin position="247"/>
        <end position="268"/>
    </location>
</feature>
<reference evidence="8" key="2">
    <citation type="submission" date="2020-05" db="UniProtKB">
        <authorList>
            <consortium name="EnsemblMetazoa"/>
        </authorList>
    </citation>
    <scope>IDENTIFICATION</scope>
    <source>
        <strain evidence="8">ACHKN1017</strain>
    </source>
</reference>
<dbReference type="Proteomes" id="UP000075881">
    <property type="component" value="Unassembled WGS sequence"/>
</dbReference>
<sequence length="638" mass="71199">MQQFCCCLTSRTDKVSPGESFDHSKSPSPSSNESGNIFHSERHCTDIMFIAIKAAFILILLVLIIYCMAFGDIYRIINGYDDCANVCGRDNKPDQNLPCKGADRTAEPFLLVEGSGVTESDLHRMCVSSCDEIEGFKPFLNRCIPKNNPTDEVATRTGLRNFFQEVSEDLEACHREMLWLAVTSFALSLLTLVLLRVIPGLIVWLVLLAVVLACTAGTIWLWVRWQYEAEHLSTSAADSARMRMNNWLYYAIAATVATLLVYLVILVMRKRIKLVVQLFKEAGKAIASMPCLLVEPILTFATIAAVIVLYVYFTVWIESAGMLVVESNNSAKYVKDSTMLFTRWYNLFAFLWFCQFVIGCQHMVIAGAVAGWFFTRNKTNLNNPIGRSYCNLLRYHLGTVAFGSFVIALVQFLRAMLKLLMHSVRNPKNRVTSFLFDCCQCCLQCFERFLQYLTRNAYILTAMHGDPFCQAGKNAFRLLTNNALRVFAINSVGDFVLVLAKVFVVVATGLIGVELIQKKVGLHHPYVPLILVGIFAYLVAHCFMTVYEMTVDTIFLCFCEDCESNDGISRPYYMSRGLMEFVQNSKKALSIGEKGSGGARQSLRDGKAWMAATKPNGGGSSAAGTAQQRATAISETVD</sequence>
<comment type="function">
    <text evidence="6">Choline transporter.</text>
</comment>